<keyword evidence="2" id="KW-0813">Transport</keyword>
<dbReference type="InterPro" id="IPR011527">
    <property type="entry name" value="ABC1_TM_dom"/>
</dbReference>
<dbReference type="STRING" id="599839.J4GNW8"/>
<feature type="transmembrane region" description="Helical" evidence="8">
    <location>
        <begin position="994"/>
        <end position="1021"/>
    </location>
</feature>
<dbReference type="Pfam" id="PF00005">
    <property type="entry name" value="ABC_tran"/>
    <property type="match status" value="2"/>
</dbReference>
<feature type="transmembrane region" description="Helical" evidence="8">
    <location>
        <begin position="1223"/>
        <end position="1246"/>
    </location>
</feature>
<keyword evidence="5" id="KW-0067">ATP-binding</keyword>
<keyword evidence="3 8" id="KW-0812">Transmembrane</keyword>
<dbReference type="InterPro" id="IPR003439">
    <property type="entry name" value="ABC_transporter-like_ATP-bd"/>
</dbReference>
<keyword evidence="4" id="KW-0547">Nucleotide-binding</keyword>
<evidence type="ECO:0000259" key="9">
    <source>
        <dbReference type="PROSITE" id="PS50893"/>
    </source>
</evidence>
<evidence type="ECO:0000256" key="5">
    <source>
        <dbReference type="ARBA" id="ARBA00022840"/>
    </source>
</evidence>
<dbReference type="Gene3D" id="1.20.1560.10">
    <property type="entry name" value="ABC transporter type 1, transmembrane domain"/>
    <property type="match status" value="2"/>
</dbReference>
<keyword evidence="6 8" id="KW-1133">Transmembrane helix</keyword>
<dbReference type="InterPro" id="IPR003593">
    <property type="entry name" value="AAA+_ATPase"/>
</dbReference>
<feature type="transmembrane region" description="Helical" evidence="8">
    <location>
        <begin position="1138"/>
        <end position="1161"/>
    </location>
</feature>
<evidence type="ECO:0000313" key="11">
    <source>
        <dbReference type="EMBL" id="CCM02000.1"/>
    </source>
</evidence>
<feature type="domain" description="ABC transporter" evidence="9">
    <location>
        <begin position="1314"/>
        <end position="1550"/>
    </location>
</feature>
<evidence type="ECO:0008006" key="13">
    <source>
        <dbReference type="Google" id="ProtNLM"/>
    </source>
</evidence>
<dbReference type="EMBL" id="HE797058">
    <property type="protein sequence ID" value="CCM02000.1"/>
    <property type="molecule type" value="Genomic_DNA"/>
</dbReference>
<dbReference type="CDD" id="cd18578">
    <property type="entry name" value="ABC_6TM_Pgp_ABCB1_D2_like"/>
    <property type="match status" value="1"/>
</dbReference>
<evidence type="ECO:0000256" key="6">
    <source>
        <dbReference type="ARBA" id="ARBA00022989"/>
    </source>
</evidence>
<feature type="transmembrane region" description="Helical" evidence="8">
    <location>
        <begin position="1033"/>
        <end position="1053"/>
    </location>
</feature>
<feature type="transmembrane region" description="Helical" evidence="8">
    <location>
        <begin position="137"/>
        <end position="166"/>
    </location>
</feature>
<keyword evidence="7 8" id="KW-0472">Membrane</keyword>
<dbReference type="FunCoup" id="J4GNW8">
    <property type="interactions" value="25"/>
</dbReference>
<evidence type="ECO:0000256" key="2">
    <source>
        <dbReference type="ARBA" id="ARBA00022448"/>
    </source>
</evidence>
<dbReference type="Pfam" id="PF00664">
    <property type="entry name" value="ABC_membrane"/>
    <property type="match status" value="2"/>
</dbReference>
<sequence>MDLPETAVRLLSERGSVMGHNERASTRSKADAVIVCDGPQRQLRQKPWLAQLSSIHPLLLFLFYFFLAMRRPSDLAVDTSSMPPTTPTTPDASTLNLENTITTLDADSTLPQPTLPECPTLQPSIRLLFSLVSTRDFYTIVLPAILTSMLAGGIAPFMTYVIGLSFDAFAQFPTTPNPPESAKTTLLHGVGIAALELVALAVGALALSSITSSLWIWTGERNLMAVRKKVYASVTRKDMVWFDLKMGADDSVLSTDESGPLGAGGLMAKFARETDEVRMASSLASGMIIQYLTTCVTCLILAFVRSWSLTLIILSAVPVLMFIQALSQVFAGAYLNVERAQTATASTLVDRAVSAISTVKAFNAENHEHDNISRVLDAVQTAANKCVTVWGISSSFAQFTTMAMFVQGFWFGSKLVRDGTISPGDVMAVFWACLIATSNLQMCIPQLMVLGKGKFSMAALLTLVESGAAAPLGRSKSVSSKRRVRLRGITLEKCKGEFELDNVTFAYPSRPTIPVLRDVSIFISSNEISFIVGGSGSGKSTIAQLLLKMYVPQTGAIKLDDQEINYLDEDWMRSNVAGVTQNCILFDMSVHDNVAIGLAYPGSNRRPEDVSREEVEAVCRVALMHDFVRDLPEGYDTALGNGGANLSGGQKQRLAIARALLRNPPVLILDEATSALDATSRVLVFAAIKQWRQNMTTIVITHDLSQIESDDCVYVLKDGQLVEQGFRSDLEEDPNGEFRAILDAQDASGGFQEKHNEQPESVPVEAILEQQDAELQEELAAVKVQTKALRHQSIAPLTLRRLTTTHWMFDVVADLTRPVELPPAVVVNSDEQDVQRFIPTERSTEENMTKGNRRKTLHIDIPSLASPPPTLASANHRYSLQFTPTSPTVCSNRSTTTLWSPAMIEDDDEFDKEKAAMQWMATEASSKRRGMGTSMDKLPIKRERTRWDEKHLAALTSVKVELPEAQQNASTKGGQQSFWSLIRDIYPTLPTKPLLLFGICVCLASGAMTPIFSFLLSRLLFEVSIGARDVSTINTYGGIVLAIAAIDGLLIGLKYGIMEVIGMAWVTRIRKACIARLLAQDKKWFDCTDNSPPRLVQILIKDGDDARSLIATVLAQAVVVIAMLGIGLTWALVCGWQLTLVGFAIAPVFALTMAVQTNLVARCETRNKRAREVVAKGYYDSILNVRGIRAMGFESAFQEKFDASVNKALSTGVRGAFVEGCTYGVASALIYLAEALLFYVGAILIARGTYSYLQMVQTLNLVVFSVSIGSQLMAFTQRIAKSIQATRDFNQLLKISTDTDESRGVLRPEIRGTVSFKHVSFSYPERPDVPVLKDLSLEIADGECVAVVGSSGSGKSTVAALLQRLYEPECGSITIGHNEVRSTDVRHLRDHVTVVSQHPNLFDTTITENISYGNKSLSFEDVQRAAIAANVHDFIESLPKGYETLVGENAALISGGQAQRLAIARALARPAHILILDECTSALDASNQAAVMDTLMQARIGRTTLVVTHKLQMMRMCDRIVVVHNGVIAEEGTYEALITRNGVFAQLASGGEWTGD</sequence>
<dbReference type="GO" id="GO:0005524">
    <property type="term" value="F:ATP binding"/>
    <property type="evidence" value="ECO:0007669"/>
    <property type="project" value="UniProtKB-KW"/>
</dbReference>
<dbReference type="InterPro" id="IPR039421">
    <property type="entry name" value="Type_1_exporter"/>
</dbReference>
<dbReference type="PROSITE" id="PS00211">
    <property type="entry name" value="ABC_TRANSPORTER_1"/>
    <property type="match status" value="2"/>
</dbReference>
<evidence type="ECO:0000256" key="3">
    <source>
        <dbReference type="ARBA" id="ARBA00022692"/>
    </source>
</evidence>
<feature type="transmembrane region" description="Helical" evidence="8">
    <location>
        <begin position="426"/>
        <end position="449"/>
    </location>
</feature>
<dbReference type="RefSeq" id="XP_012181283.1">
    <property type="nucleotide sequence ID" value="XM_012325893.1"/>
</dbReference>
<feature type="transmembrane region" description="Helical" evidence="8">
    <location>
        <begin position="48"/>
        <end position="67"/>
    </location>
</feature>
<dbReference type="GO" id="GO:0090374">
    <property type="term" value="P:oligopeptide export from mitochondrion"/>
    <property type="evidence" value="ECO:0007669"/>
    <property type="project" value="TreeGrafter"/>
</dbReference>
<feature type="domain" description="ABC transmembrane type-1" evidence="10">
    <location>
        <begin position="996"/>
        <end position="1281"/>
    </location>
</feature>
<dbReference type="Proteomes" id="UP000006352">
    <property type="component" value="Unassembled WGS sequence"/>
</dbReference>
<comment type="subcellular location">
    <subcellularLocation>
        <location evidence="1">Membrane</location>
        <topology evidence="1">Multi-pass membrane protein</topology>
    </subcellularLocation>
</comment>
<dbReference type="FunFam" id="3.40.50.300:FF:001471">
    <property type="entry name" value="P-loop containing nucleoside triphosphate hydrolase protein"/>
    <property type="match status" value="1"/>
</dbReference>
<dbReference type="PROSITE" id="PS50929">
    <property type="entry name" value="ABC_TM1F"/>
    <property type="match status" value="2"/>
</dbReference>
<evidence type="ECO:0000256" key="7">
    <source>
        <dbReference type="ARBA" id="ARBA00023136"/>
    </source>
</evidence>
<organism evidence="11 12">
    <name type="scientific">Fibroporia radiculosa</name>
    <dbReference type="NCBI Taxonomy" id="599839"/>
    <lineage>
        <taxon>Eukaryota</taxon>
        <taxon>Fungi</taxon>
        <taxon>Dikarya</taxon>
        <taxon>Basidiomycota</taxon>
        <taxon>Agaricomycotina</taxon>
        <taxon>Agaricomycetes</taxon>
        <taxon>Polyporales</taxon>
        <taxon>Fibroporiaceae</taxon>
        <taxon>Fibroporia</taxon>
    </lineage>
</organism>
<dbReference type="OrthoDB" id="6500128at2759"/>
<dbReference type="GO" id="GO:0016887">
    <property type="term" value="F:ATP hydrolysis activity"/>
    <property type="evidence" value="ECO:0007669"/>
    <property type="project" value="InterPro"/>
</dbReference>
<feature type="transmembrane region" description="Helical" evidence="8">
    <location>
        <begin position="186"/>
        <end position="217"/>
    </location>
</feature>
<dbReference type="CDD" id="cd18577">
    <property type="entry name" value="ABC_6TM_Pgp_ABCB1_D1_like"/>
    <property type="match status" value="1"/>
</dbReference>
<protein>
    <recommendedName>
        <fullName evidence="13">P-loop containing nucleoside triphosphate hydrolase protein</fullName>
    </recommendedName>
</protein>
<dbReference type="GO" id="GO:0005743">
    <property type="term" value="C:mitochondrial inner membrane"/>
    <property type="evidence" value="ECO:0007669"/>
    <property type="project" value="TreeGrafter"/>
</dbReference>
<evidence type="ECO:0000256" key="4">
    <source>
        <dbReference type="ARBA" id="ARBA00022741"/>
    </source>
</evidence>
<evidence type="ECO:0000256" key="1">
    <source>
        <dbReference type="ARBA" id="ARBA00004141"/>
    </source>
</evidence>
<reference evidence="11 12" key="1">
    <citation type="journal article" date="2012" name="Appl. Environ. Microbiol.">
        <title>Short-read sequencing for genomic analysis of the brown rot fungus Fibroporia radiculosa.</title>
        <authorList>
            <person name="Tang J.D."/>
            <person name="Perkins A.D."/>
            <person name="Sonstegard T.S."/>
            <person name="Schroeder S.G."/>
            <person name="Burgess S.C."/>
            <person name="Diehl S.V."/>
        </authorList>
    </citation>
    <scope>NUCLEOTIDE SEQUENCE [LARGE SCALE GENOMIC DNA]</scope>
    <source>
        <strain evidence="11 12">TFFH 294</strain>
    </source>
</reference>
<dbReference type="FunFam" id="3.40.50.300:FF:000836">
    <property type="entry name" value="ABC transporter B family member 25"/>
    <property type="match status" value="1"/>
</dbReference>
<feature type="domain" description="ABC transporter" evidence="9">
    <location>
        <begin position="498"/>
        <end position="743"/>
    </location>
</feature>
<dbReference type="SUPFAM" id="SSF90123">
    <property type="entry name" value="ABC transporter transmembrane region"/>
    <property type="match status" value="2"/>
</dbReference>
<feature type="transmembrane region" description="Helical" evidence="8">
    <location>
        <begin position="1109"/>
        <end position="1132"/>
    </location>
</feature>
<dbReference type="InterPro" id="IPR027417">
    <property type="entry name" value="P-loop_NTPase"/>
</dbReference>
<dbReference type="InParanoid" id="J4GNW8"/>
<dbReference type="Gene3D" id="3.40.50.300">
    <property type="entry name" value="P-loop containing nucleotide triphosphate hydrolases"/>
    <property type="match status" value="2"/>
</dbReference>
<dbReference type="SMART" id="SM00382">
    <property type="entry name" value="AAA"/>
    <property type="match status" value="2"/>
</dbReference>
<dbReference type="PANTHER" id="PTHR43394:SF15">
    <property type="entry name" value="ALPHA-FACTOR-TRANSPORTING ATPASE"/>
    <property type="match status" value="1"/>
</dbReference>
<evidence type="ECO:0000259" key="10">
    <source>
        <dbReference type="PROSITE" id="PS50929"/>
    </source>
</evidence>
<feature type="domain" description="ABC transmembrane type-1" evidence="10">
    <location>
        <begin position="144"/>
        <end position="452"/>
    </location>
</feature>
<evidence type="ECO:0000313" key="12">
    <source>
        <dbReference type="Proteomes" id="UP000006352"/>
    </source>
</evidence>
<keyword evidence="12" id="KW-1185">Reference proteome</keyword>
<dbReference type="PANTHER" id="PTHR43394">
    <property type="entry name" value="ATP-DEPENDENT PERMEASE MDL1, MITOCHONDRIAL"/>
    <property type="match status" value="1"/>
</dbReference>
<proteinExistence type="predicted"/>
<dbReference type="GeneID" id="24096911"/>
<dbReference type="GO" id="GO:0015421">
    <property type="term" value="F:ABC-type oligopeptide transporter activity"/>
    <property type="evidence" value="ECO:0007669"/>
    <property type="project" value="TreeGrafter"/>
</dbReference>
<feature type="transmembrane region" description="Helical" evidence="8">
    <location>
        <begin position="288"/>
        <end position="305"/>
    </location>
</feature>
<dbReference type="HOGENOM" id="CLU_000604_17_2_1"/>
<accession>J4GNW8</accession>
<gene>
    <name evidence="11" type="ORF">FIBRA_04074</name>
</gene>
<dbReference type="InterPro" id="IPR017871">
    <property type="entry name" value="ABC_transporter-like_CS"/>
</dbReference>
<dbReference type="InterPro" id="IPR036640">
    <property type="entry name" value="ABC1_TM_sf"/>
</dbReference>
<evidence type="ECO:0000256" key="8">
    <source>
        <dbReference type="SAM" id="Phobius"/>
    </source>
</evidence>
<dbReference type="PROSITE" id="PS50893">
    <property type="entry name" value="ABC_TRANSPORTER_2"/>
    <property type="match status" value="2"/>
</dbReference>
<dbReference type="SUPFAM" id="SSF52540">
    <property type="entry name" value="P-loop containing nucleoside triphosphate hydrolases"/>
    <property type="match status" value="2"/>
</dbReference>
<name>J4GNW8_9APHY</name>
<feature type="transmembrane region" description="Helical" evidence="8">
    <location>
        <begin position="311"/>
        <end position="335"/>
    </location>
</feature>